<dbReference type="Proteomes" id="UP001152320">
    <property type="component" value="Chromosome 16"/>
</dbReference>
<dbReference type="SUPFAM" id="SSF54695">
    <property type="entry name" value="POZ domain"/>
    <property type="match status" value="1"/>
</dbReference>
<dbReference type="EMBL" id="JAIZAY010000016">
    <property type="protein sequence ID" value="KAJ8027104.1"/>
    <property type="molecule type" value="Genomic_DNA"/>
</dbReference>
<dbReference type="PANTHER" id="PTHR14499:SF136">
    <property type="entry name" value="GH08630P"/>
    <property type="match status" value="1"/>
</dbReference>
<dbReference type="InterPro" id="IPR011333">
    <property type="entry name" value="SKP1/BTB/POZ_sf"/>
</dbReference>
<organism evidence="2 3">
    <name type="scientific">Holothuria leucospilota</name>
    <name type="common">Black long sea cucumber</name>
    <name type="synonym">Mertensiothuria leucospilota</name>
    <dbReference type="NCBI Taxonomy" id="206669"/>
    <lineage>
        <taxon>Eukaryota</taxon>
        <taxon>Metazoa</taxon>
        <taxon>Echinodermata</taxon>
        <taxon>Eleutherozoa</taxon>
        <taxon>Echinozoa</taxon>
        <taxon>Holothuroidea</taxon>
        <taxon>Aspidochirotacea</taxon>
        <taxon>Aspidochirotida</taxon>
        <taxon>Holothuriidae</taxon>
        <taxon>Holothuria</taxon>
    </lineage>
</organism>
<comment type="caution">
    <text evidence="2">The sequence shown here is derived from an EMBL/GenBank/DDBJ whole genome shotgun (WGS) entry which is preliminary data.</text>
</comment>
<gene>
    <name evidence="2" type="ORF">HOLleu_32150</name>
</gene>
<dbReference type="InterPro" id="IPR003131">
    <property type="entry name" value="T1-type_BTB"/>
</dbReference>
<evidence type="ECO:0000259" key="1">
    <source>
        <dbReference type="SMART" id="SM00225"/>
    </source>
</evidence>
<feature type="domain" description="BTB" evidence="1">
    <location>
        <begin position="29"/>
        <end position="132"/>
    </location>
</feature>
<proteinExistence type="predicted"/>
<protein>
    <submittedName>
        <fullName evidence="2">BTB/POZ domain-containing protein KCTD8</fullName>
    </submittedName>
</protein>
<accession>A0A9Q0YTM1</accession>
<keyword evidence="3" id="KW-1185">Reference proteome</keyword>
<reference evidence="2" key="1">
    <citation type="submission" date="2021-10" db="EMBL/GenBank/DDBJ databases">
        <title>Tropical sea cucumber genome reveals ecological adaptation and Cuvierian tubules defense mechanism.</title>
        <authorList>
            <person name="Chen T."/>
        </authorList>
    </citation>
    <scope>NUCLEOTIDE SEQUENCE</scope>
    <source>
        <strain evidence="2">Nanhai2018</strain>
        <tissue evidence="2">Muscle</tissue>
    </source>
</reference>
<dbReference type="GO" id="GO:0051260">
    <property type="term" value="P:protein homooligomerization"/>
    <property type="evidence" value="ECO:0007669"/>
    <property type="project" value="InterPro"/>
</dbReference>
<sequence length="133" mass="15100">MGIFQSIYEDMTIIMEVSPLMSMPSIQQGYINLNVGGTFFTTSRDTLTRYPGSTLHSMFSKDGISTVPKDDLGRFIIDRDGSVFGFILNFLRSGSLNLPTDFTAHEQLIDEADYFQLPDMKKLIITRVRCVHY</sequence>
<dbReference type="SMART" id="SM00225">
    <property type="entry name" value="BTB"/>
    <property type="match status" value="1"/>
</dbReference>
<dbReference type="AlphaFoldDB" id="A0A9Q0YTM1"/>
<dbReference type="PANTHER" id="PTHR14499">
    <property type="entry name" value="POTASSIUM CHANNEL TETRAMERIZATION DOMAIN-CONTAINING"/>
    <property type="match status" value="1"/>
</dbReference>
<evidence type="ECO:0000313" key="2">
    <source>
        <dbReference type="EMBL" id="KAJ8027104.1"/>
    </source>
</evidence>
<dbReference type="InterPro" id="IPR000210">
    <property type="entry name" value="BTB/POZ_dom"/>
</dbReference>
<dbReference type="OrthoDB" id="2414723at2759"/>
<dbReference type="Gene3D" id="3.30.710.10">
    <property type="entry name" value="Potassium Channel Kv1.1, Chain A"/>
    <property type="match status" value="1"/>
</dbReference>
<dbReference type="Pfam" id="PF02214">
    <property type="entry name" value="BTB_2"/>
    <property type="match status" value="1"/>
</dbReference>
<evidence type="ECO:0000313" key="3">
    <source>
        <dbReference type="Proteomes" id="UP001152320"/>
    </source>
</evidence>
<name>A0A9Q0YTM1_HOLLE</name>